<dbReference type="Pfam" id="PF05762">
    <property type="entry name" value="VWA_CoxE"/>
    <property type="match status" value="1"/>
</dbReference>
<dbReference type="InterPro" id="IPR036465">
    <property type="entry name" value="vWFA_dom_sf"/>
</dbReference>
<protein>
    <recommendedName>
        <fullName evidence="4">VWA domain containing CoxE-like protein</fullName>
    </recommendedName>
</protein>
<dbReference type="InterPro" id="IPR008912">
    <property type="entry name" value="Uncharacterised_CoxE"/>
</dbReference>
<dbReference type="PIRSF" id="PIRSF010256">
    <property type="entry name" value="CoxE_vWa"/>
    <property type="match status" value="1"/>
</dbReference>
<feature type="compositionally biased region" description="Acidic residues" evidence="1">
    <location>
        <begin position="105"/>
        <end position="114"/>
    </location>
</feature>
<evidence type="ECO:0000313" key="2">
    <source>
        <dbReference type="EMBL" id="SHF91726.1"/>
    </source>
</evidence>
<dbReference type="OrthoDB" id="5174525at2"/>
<organism evidence="2 3">
    <name type="scientific">Geodermatophilus nigrescens</name>
    <dbReference type="NCBI Taxonomy" id="1070870"/>
    <lineage>
        <taxon>Bacteria</taxon>
        <taxon>Bacillati</taxon>
        <taxon>Actinomycetota</taxon>
        <taxon>Actinomycetes</taxon>
        <taxon>Geodermatophilales</taxon>
        <taxon>Geodermatophilaceae</taxon>
        <taxon>Geodermatophilus</taxon>
    </lineage>
</organism>
<evidence type="ECO:0000313" key="3">
    <source>
        <dbReference type="Proteomes" id="UP000184471"/>
    </source>
</evidence>
<dbReference type="SUPFAM" id="SSF53300">
    <property type="entry name" value="vWA-like"/>
    <property type="match status" value="1"/>
</dbReference>
<keyword evidence="3" id="KW-1185">Reference proteome</keyword>
<gene>
    <name evidence="2" type="ORF">SAMN05444351_1271</name>
</gene>
<feature type="region of interest" description="Disordered" evidence="1">
    <location>
        <begin position="89"/>
        <end position="127"/>
    </location>
</feature>
<evidence type="ECO:0000256" key="1">
    <source>
        <dbReference type="SAM" id="MobiDB-lite"/>
    </source>
</evidence>
<evidence type="ECO:0008006" key="4">
    <source>
        <dbReference type="Google" id="ProtNLM"/>
    </source>
</evidence>
<dbReference type="Proteomes" id="UP000184471">
    <property type="component" value="Unassembled WGS sequence"/>
</dbReference>
<accession>A0A1M5FJQ8</accession>
<proteinExistence type="predicted"/>
<dbReference type="EMBL" id="FQVX01000001">
    <property type="protein sequence ID" value="SHF91726.1"/>
    <property type="molecule type" value="Genomic_DNA"/>
</dbReference>
<dbReference type="AlphaFoldDB" id="A0A1M5FJQ8"/>
<dbReference type="InterPro" id="IPR011195">
    <property type="entry name" value="UCP010256"/>
</dbReference>
<dbReference type="STRING" id="1070870.SAMN05444351_1271"/>
<dbReference type="PANTHER" id="PTHR39338:SF5">
    <property type="entry name" value="BLR6139 PROTEIN"/>
    <property type="match status" value="1"/>
</dbReference>
<dbReference type="RefSeq" id="WP_083628335.1">
    <property type="nucleotide sequence ID" value="NZ_FQVX01000001.1"/>
</dbReference>
<sequence>MSAPAAPGPVAAGGLAGHLDGFVRAVREAGIPVGISQAVDAAEILTVVDLLEREQLRHGLAAVLLQRASQRPAYDVLFDLWWPLSDRPASGPDADGDPDGGASGDADEDADDGATLDLPDGHGDGDERDLAERMRAELARLLADGDDEALRRFARRAVEQLGRAPASPSGQSFFGYRVMRALSPDTLVAQLLAGLLGDGGRGGLAEQVARQTVRERLAAFRAAVDAEVRRRAAAERGRDRVAKSAVRPLAEQVDFLRAQQADLAELRRAVAPLARRLAVRLSARRRMGREGRLDFRKTVRASLGTGGVPVVTHHRPRKVHKPELVVLCDVSGSVAGFSHFTLMLTQALREHFSGVRAFAFVDATDEVTRFFRPGADVAQAIARIGREADVVAFDGHSDYGNALEVFADRWPTAVGPKTSLLVLGDGRTNYRQPGLPVLADLVRRARSAHWLNPEPRRLWGSGDSAADRYGEVIDMVECRNATQLADFVTTL</sequence>
<dbReference type="PANTHER" id="PTHR39338">
    <property type="entry name" value="BLL5662 PROTEIN-RELATED"/>
    <property type="match status" value="1"/>
</dbReference>
<name>A0A1M5FJQ8_9ACTN</name>
<reference evidence="2 3" key="1">
    <citation type="submission" date="2016-11" db="EMBL/GenBank/DDBJ databases">
        <authorList>
            <person name="Jaros S."/>
            <person name="Januszkiewicz K."/>
            <person name="Wedrychowicz H."/>
        </authorList>
    </citation>
    <scope>NUCLEOTIDE SEQUENCE [LARGE SCALE GENOMIC DNA]</scope>
    <source>
        <strain evidence="2 3">DSM 45408</strain>
    </source>
</reference>